<reference evidence="3" key="1">
    <citation type="journal article" date="2019" name="Int. J. Syst. Evol. Microbiol.">
        <title>The Global Catalogue of Microorganisms (GCM) 10K type strain sequencing project: providing services to taxonomists for standard genome sequencing and annotation.</title>
        <authorList>
            <consortium name="The Broad Institute Genomics Platform"/>
            <consortium name="The Broad Institute Genome Sequencing Center for Infectious Disease"/>
            <person name="Wu L."/>
            <person name="Ma J."/>
        </authorList>
    </citation>
    <scope>NUCLEOTIDE SEQUENCE [LARGE SCALE GENOMIC DNA]</scope>
    <source>
        <strain evidence="3">JCM 15614</strain>
    </source>
</reference>
<name>A0ABP6PJP1_9ACTN</name>
<proteinExistence type="predicted"/>
<evidence type="ECO:0000259" key="1">
    <source>
        <dbReference type="Pfam" id="PF11268"/>
    </source>
</evidence>
<keyword evidence="3" id="KW-1185">Reference proteome</keyword>
<accession>A0ABP6PJP1</accession>
<evidence type="ECO:0000313" key="2">
    <source>
        <dbReference type="EMBL" id="GAA3178619.1"/>
    </source>
</evidence>
<gene>
    <name evidence="2" type="primary">sepH</name>
    <name evidence="2" type="ORF">GCM10010531_35630</name>
</gene>
<dbReference type="EMBL" id="BAAAVV010000010">
    <property type="protein sequence ID" value="GAA3178619.1"/>
    <property type="molecule type" value="Genomic_DNA"/>
</dbReference>
<dbReference type="InterPro" id="IPR021421">
    <property type="entry name" value="DUF3071"/>
</dbReference>
<dbReference type="Proteomes" id="UP001499924">
    <property type="component" value="Unassembled WGS sequence"/>
</dbReference>
<comment type="caution">
    <text evidence="2">The sequence shown here is derived from an EMBL/GenBank/DDBJ whole genome shotgun (WGS) entry which is preliminary data.</text>
</comment>
<dbReference type="Pfam" id="PF11268">
    <property type="entry name" value="DUF3071"/>
    <property type="match status" value="1"/>
</dbReference>
<sequence>MRTLRLVALSDDGKSLILAAEGDDAETGERFELPIDDRVRAAARGDARRLTQIDVDLGTELPPRVIQSRIRSGETPEQVAASSGTRVERIMRFAHPVLQERERVAEQAREARVRLSEGTPSVVLHRFMTERLRLIDADPAAVGWDAYRDDDGTWVVSGTWRGGDKSGVTRWAFDVPARTVTPLDAATMDFAEGTRLVRVVPDVPSGVGAIPVHRASRPVSMLRSDDHPAAPEQDELDAHLTDDLSHVIGVVEEEHVRDVHPTDGSPDRDPALDALLDEVAEHDTVVLAREGEPLAEGEDEDPRARIPAWEDIVFGVRRHR</sequence>
<dbReference type="InterPro" id="IPR047682">
    <property type="entry name" value="SepH-like"/>
</dbReference>
<dbReference type="RefSeq" id="WP_344690363.1">
    <property type="nucleotide sequence ID" value="NZ_BAAAVV010000010.1"/>
</dbReference>
<organism evidence="2 3">
    <name type="scientific">Blastococcus jejuensis</name>
    <dbReference type="NCBI Taxonomy" id="351224"/>
    <lineage>
        <taxon>Bacteria</taxon>
        <taxon>Bacillati</taxon>
        <taxon>Actinomycetota</taxon>
        <taxon>Actinomycetes</taxon>
        <taxon>Geodermatophilales</taxon>
        <taxon>Geodermatophilaceae</taxon>
        <taxon>Blastococcus</taxon>
    </lineage>
</organism>
<protein>
    <submittedName>
        <fullName evidence="2">Septation protein SepH</fullName>
    </submittedName>
</protein>
<evidence type="ECO:0000313" key="3">
    <source>
        <dbReference type="Proteomes" id="UP001499924"/>
    </source>
</evidence>
<dbReference type="NCBIfam" id="NF040712">
    <property type="entry name" value="SepH"/>
    <property type="match status" value="1"/>
</dbReference>
<feature type="domain" description="DUF3071" evidence="1">
    <location>
        <begin position="1"/>
        <end position="173"/>
    </location>
</feature>